<dbReference type="AlphaFoldDB" id="A0A6A6P5K1"/>
<keyword evidence="3" id="KW-1185">Reference proteome</keyword>
<dbReference type="EMBL" id="MU001675">
    <property type="protein sequence ID" value="KAF2459276.1"/>
    <property type="molecule type" value="Genomic_DNA"/>
</dbReference>
<evidence type="ECO:0000256" key="1">
    <source>
        <dbReference type="SAM" id="MobiDB-lite"/>
    </source>
</evidence>
<protein>
    <submittedName>
        <fullName evidence="2">Uncharacterized protein</fullName>
    </submittedName>
</protein>
<evidence type="ECO:0000313" key="3">
    <source>
        <dbReference type="Proteomes" id="UP000799766"/>
    </source>
</evidence>
<evidence type="ECO:0000313" key="2">
    <source>
        <dbReference type="EMBL" id="KAF2459276.1"/>
    </source>
</evidence>
<feature type="region of interest" description="Disordered" evidence="1">
    <location>
        <begin position="55"/>
        <end position="122"/>
    </location>
</feature>
<gene>
    <name evidence="2" type="ORF">BDY21DRAFT_187622</name>
</gene>
<name>A0A6A6P5K1_9PEZI</name>
<reference evidence="2" key="1">
    <citation type="journal article" date="2020" name="Stud. Mycol.">
        <title>101 Dothideomycetes genomes: a test case for predicting lifestyles and emergence of pathogens.</title>
        <authorList>
            <person name="Haridas S."/>
            <person name="Albert R."/>
            <person name="Binder M."/>
            <person name="Bloem J."/>
            <person name="Labutti K."/>
            <person name="Salamov A."/>
            <person name="Andreopoulos B."/>
            <person name="Baker S."/>
            <person name="Barry K."/>
            <person name="Bills G."/>
            <person name="Bluhm B."/>
            <person name="Cannon C."/>
            <person name="Castanera R."/>
            <person name="Culley D."/>
            <person name="Daum C."/>
            <person name="Ezra D."/>
            <person name="Gonzalez J."/>
            <person name="Henrissat B."/>
            <person name="Kuo A."/>
            <person name="Liang C."/>
            <person name="Lipzen A."/>
            <person name="Lutzoni F."/>
            <person name="Magnuson J."/>
            <person name="Mondo S."/>
            <person name="Nolan M."/>
            <person name="Ohm R."/>
            <person name="Pangilinan J."/>
            <person name="Park H.-J."/>
            <person name="Ramirez L."/>
            <person name="Alfaro M."/>
            <person name="Sun H."/>
            <person name="Tritt A."/>
            <person name="Yoshinaga Y."/>
            <person name="Zwiers L.-H."/>
            <person name="Turgeon B."/>
            <person name="Goodwin S."/>
            <person name="Spatafora J."/>
            <person name="Crous P."/>
            <person name="Grigoriev I."/>
        </authorList>
    </citation>
    <scope>NUCLEOTIDE SEQUENCE</scope>
    <source>
        <strain evidence="2">ATCC 16933</strain>
    </source>
</reference>
<feature type="compositionally biased region" description="Low complexity" evidence="1">
    <location>
        <begin position="96"/>
        <end position="109"/>
    </location>
</feature>
<feature type="compositionally biased region" description="Basic and acidic residues" evidence="1">
    <location>
        <begin position="64"/>
        <end position="75"/>
    </location>
</feature>
<sequence length="247" mass="27171">MAFECNCRAADPCAWYGVVWICRVVRNTQAEVCACPQYLDRFACNLRPWVTSGGIGTAQGSEEQDARSRDGDRDALTSWGMFGEAGPHSPLRRARGGAAAPSNAPSPGSHTRSPRAGESTSVALHHPRGLLLRQCMPQHHSRALPFANLPFYFAAALSHAICSWATPGCCLQRDCRTTTRGSRLRAPLLAGATRRRLRPRCRSPAHPREPPGDLSRVWPLSTLKTALHRAWVPRIRYCIKGARVRSV</sequence>
<accession>A0A6A6P5K1</accession>
<organism evidence="2 3">
    <name type="scientific">Lineolata rhizophorae</name>
    <dbReference type="NCBI Taxonomy" id="578093"/>
    <lineage>
        <taxon>Eukaryota</taxon>
        <taxon>Fungi</taxon>
        <taxon>Dikarya</taxon>
        <taxon>Ascomycota</taxon>
        <taxon>Pezizomycotina</taxon>
        <taxon>Dothideomycetes</taxon>
        <taxon>Dothideomycetes incertae sedis</taxon>
        <taxon>Lineolatales</taxon>
        <taxon>Lineolataceae</taxon>
        <taxon>Lineolata</taxon>
    </lineage>
</organism>
<dbReference type="Proteomes" id="UP000799766">
    <property type="component" value="Unassembled WGS sequence"/>
</dbReference>
<proteinExistence type="predicted"/>